<organism evidence="3 4">
    <name type="scientific">Thiospirochaeta perfilievii</name>
    <dbReference type="NCBI Taxonomy" id="252967"/>
    <lineage>
        <taxon>Bacteria</taxon>
        <taxon>Pseudomonadati</taxon>
        <taxon>Spirochaetota</taxon>
        <taxon>Spirochaetia</taxon>
        <taxon>Spirochaetales</taxon>
        <taxon>Spirochaetaceae</taxon>
        <taxon>Thiospirochaeta</taxon>
    </lineage>
</organism>
<name>A0A5C1Q806_9SPIO</name>
<accession>A0A5C1Q806</accession>
<protein>
    <submittedName>
        <fullName evidence="3">Iron-sulfur binding hydrogenase</fullName>
    </submittedName>
</protein>
<keyword evidence="4" id="KW-1185">Reference proteome</keyword>
<sequence>MKTDELEKNLGLVPAYNDYEINNIVTGFTSDLLSDVMGNADEDSVLITIQAHKNTIACCSLAGITAVIICSGRKVPQDMIDAAKDEGIAIFTTKDNQFTTSFKVHGIL</sequence>
<evidence type="ECO:0000259" key="2">
    <source>
        <dbReference type="Pfam" id="PF07085"/>
    </source>
</evidence>
<dbReference type="EMBL" id="CP035807">
    <property type="protein sequence ID" value="QEN04175.1"/>
    <property type="molecule type" value="Genomic_DNA"/>
</dbReference>
<dbReference type="Proteomes" id="UP000323824">
    <property type="component" value="Chromosome"/>
</dbReference>
<gene>
    <name evidence="3" type="ORF">EW093_05475</name>
</gene>
<dbReference type="InterPro" id="IPR010766">
    <property type="entry name" value="DRTGG"/>
</dbReference>
<dbReference type="OrthoDB" id="9800356at2"/>
<dbReference type="KEGG" id="sper:EW093_05475"/>
<reference evidence="3 4" key="2">
    <citation type="submission" date="2019-09" db="EMBL/GenBank/DDBJ databases">
        <title>Complete Genome Sequence and Methylome Analysis of free living Spirochaetas.</title>
        <authorList>
            <person name="Leshcheva N."/>
            <person name="Mikheeva N."/>
        </authorList>
    </citation>
    <scope>NUCLEOTIDE SEQUENCE [LARGE SCALE GENOMIC DNA]</scope>
    <source>
        <strain evidence="3 4">P</strain>
    </source>
</reference>
<proteinExistence type="predicted"/>
<dbReference type="SUPFAM" id="SSF75138">
    <property type="entry name" value="HprK N-terminal domain-like"/>
    <property type="match status" value="1"/>
</dbReference>
<comment type="subunit">
    <text evidence="1">Homohexamer.</text>
</comment>
<dbReference type="Pfam" id="PF07085">
    <property type="entry name" value="DRTGG"/>
    <property type="match status" value="1"/>
</dbReference>
<dbReference type="AlphaFoldDB" id="A0A5C1Q806"/>
<reference evidence="3 4" key="1">
    <citation type="submission" date="2019-02" db="EMBL/GenBank/DDBJ databases">
        <authorList>
            <person name="Fomenkov A."/>
            <person name="Dubinina G."/>
            <person name="Grabovich M."/>
            <person name="Vincze T."/>
            <person name="Roberts R.J."/>
        </authorList>
    </citation>
    <scope>NUCLEOTIDE SEQUENCE [LARGE SCALE GENOMIC DNA]</scope>
    <source>
        <strain evidence="3 4">P</strain>
    </source>
</reference>
<dbReference type="Gene3D" id="3.40.1390.20">
    <property type="entry name" value="HprK N-terminal domain-like"/>
    <property type="match status" value="1"/>
</dbReference>
<evidence type="ECO:0000313" key="4">
    <source>
        <dbReference type="Proteomes" id="UP000323824"/>
    </source>
</evidence>
<dbReference type="InterPro" id="IPR028979">
    <property type="entry name" value="Ser_kin/Pase_Hpr-like_N_sf"/>
</dbReference>
<feature type="domain" description="DRTGG" evidence="2">
    <location>
        <begin position="36"/>
        <end position="104"/>
    </location>
</feature>
<evidence type="ECO:0000256" key="1">
    <source>
        <dbReference type="ARBA" id="ARBA00011643"/>
    </source>
</evidence>
<evidence type="ECO:0000313" key="3">
    <source>
        <dbReference type="EMBL" id="QEN04175.1"/>
    </source>
</evidence>
<dbReference type="RefSeq" id="WP_149567426.1">
    <property type="nucleotide sequence ID" value="NZ_CP035807.1"/>
</dbReference>